<keyword evidence="1" id="KW-1133">Transmembrane helix</keyword>
<protein>
    <submittedName>
        <fullName evidence="2">Uncharacterized protein</fullName>
    </submittedName>
</protein>
<evidence type="ECO:0000313" key="3">
    <source>
        <dbReference type="Proteomes" id="UP000191987"/>
    </source>
</evidence>
<reference evidence="2 3" key="1">
    <citation type="submission" date="2016-01" db="EMBL/GenBank/DDBJ databases">
        <authorList>
            <person name="Oliw E.H."/>
        </authorList>
    </citation>
    <scope>NUCLEOTIDE SEQUENCE [LARGE SCALE GENOMIC DNA]</scope>
    <source>
        <strain evidence="2 3">Zutra 3-1</strain>
    </source>
</reference>
<evidence type="ECO:0000313" key="2">
    <source>
        <dbReference type="EMBL" id="CUX10688.1"/>
    </source>
</evidence>
<keyword evidence="1" id="KW-0472">Membrane</keyword>
<evidence type="ECO:0000256" key="1">
    <source>
        <dbReference type="SAM" id="Phobius"/>
    </source>
</evidence>
<sequence>MGWVVVEFVAITGGIVAPPVDALQELLGDGRGDGALRKEVFSAVNLRRLREDRGAAVADDEVGGITQSRVGGNAGITIRTAAFQRHLQFGKRLLRAAGGVDHRQHGLDLGNCRIDRLAGAAVLLDRHGAQPLTLFHLVMFENGRDLVGFTTEADQQNAAEIRMAGVALNGADQQAVTFRFRIQRTAAAMGQRHDAIDIVETIKAALLVEIIRDVTRNRGGTVHRSDDADIVSCSDATEAAVITLESPAFGFRHHALFFDIDAELMRVFGRHHGEIVQVHVPAGLDILGGDTDDLSVFQHLIARFDELQGHLVPAPDQLERCQIAPARRAAGRNGPTRHCDIVVGVQQNGCLGILTHGFSSSRYIACYVSRSVFDPASLRAFQMGMHGGLRQQRVSQFKRRQNGFVFLKRMGPGIAVFEFHAKLGRNGAVALIEKVRHHSRQNAVTGLFGYGDVKQPILIQRLAAGLDFPLHGIEYLAEGRDCLIGHPACRQHDGCPLQRGARLHQFGGAVTQRFGMVGRLQRFRRHINPGTHANFDGVVDFKRNQRLAQGRPRYTELLCQFAFGGKPRAGQEFTHVDEFAYLIRNLLIKPARFRYFGLTTHVFFDEPCLQFVFGLTVTPSVSIRKELLKYMKLSIYYRLSFHVLLLFWIWLRKFWPNWLDHSEKPA</sequence>
<organism evidence="2 3">
    <name type="scientific">Agrobacterium deltaense Zutra 3/1</name>
    <dbReference type="NCBI Taxonomy" id="1183427"/>
    <lineage>
        <taxon>Bacteria</taxon>
        <taxon>Pseudomonadati</taxon>
        <taxon>Pseudomonadota</taxon>
        <taxon>Alphaproteobacteria</taxon>
        <taxon>Hyphomicrobiales</taxon>
        <taxon>Rhizobiaceae</taxon>
        <taxon>Rhizobium/Agrobacterium group</taxon>
        <taxon>Agrobacterium</taxon>
    </lineage>
</organism>
<dbReference type="Proteomes" id="UP000191987">
    <property type="component" value="Unassembled WGS sequence"/>
</dbReference>
<name>A0A1S7NRI8_9HYPH</name>
<dbReference type="EMBL" id="FBWG01000001">
    <property type="protein sequence ID" value="CUX10688.1"/>
    <property type="molecule type" value="Genomic_DNA"/>
</dbReference>
<gene>
    <name evidence="2" type="ORF">AGR7C_Cc10070</name>
</gene>
<keyword evidence="1" id="KW-0812">Transmembrane</keyword>
<dbReference type="AlphaFoldDB" id="A0A1S7NRI8"/>
<feature type="transmembrane region" description="Helical" evidence="1">
    <location>
        <begin position="635"/>
        <end position="651"/>
    </location>
</feature>
<dbReference type="AntiFam" id="ANF00167">
    <property type="entry name" value="Shadow ORF (opposite uxaA)"/>
</dbReference>
<accession>A0A1S7NRI8</accession>
<proteinExistence type="predicted"/>